<dbReference type="KEGG" id="api:115034712"/>
<reference evidence="1" key="2">
    <citation type="submission" date="2022-06" db="UniProtKB">
        <authorList>
            <consortium name="EnsemblMetazoa"/>
        </authorList>
    </citation>
    <scope>IDENTIFICATION</scope>
</reference>
<dbReference type="RefSeq" id="XP_029347944.1">
    <property type="nucleotide sequence ID" value="XM_029492084.1"/>
</dbReference>
<dbReference type="Proteomes" id="UP000007819">
    <property type="component" value="Unassembled WGS sequence"/>
</dbReference>
<protein>
    <submittedName>
        <fullName evidence="1">Uncharacterized protein</fullName>
    </submittedName>
</protein>
<dbReference type="GeneID" id="115034712"/>
<accession>A0A8R2NWN1</accession>
<evidence type="ECO:0000313" key="1">
    <source>
        <dbReference type="EnsemblMetazoa" id="XP_029347944.1"/>
    </source>
</evidence>
<dbReference type="AlphaFoldDB" id="A0A8R2NWN1"/>
<name>A0A8R2NWN1_ACYPI</name>
<organism evidence="1 2">
    <name type="scientific">Acyrthosiphon pisum</name>
    <name type="common">Pea aphid</name>
    <dbReference type="NCBI Taxonomy" id="7029"/>
    <lineage>
        <taxon>Eukaryota</taxon>
        <taxon>Metazoa</taxon>
        <taxon>Ecdysozoa</taxon>
        <taxon>Arthropoda</taxon>
        <taxon>Hexapoda</taxon>
        <taxon>Insecta</taxon>
        <taxon>Pterygota</taxon>
        <taxon>Neoptera</taxon>
        <taxon>Paraneoptera</taxon>
        <taxon>Hemiptera</taxon>
        <taxon>Sternorrhyncha</taxon>
        <taxon>Aphidomorpha</taxon>
        <taxon>Aphidoidea</taxon>
        <taxon>Aphididae</taxon>
        <taxon>Macrosiphini</taxon>
        <taxon>Acyrthosiphon</taxon>
    </lineage>
</organism>
<dbReference type="EnsemblMetazoa" id="XM_029492084.1">
    <property type="protein sequence ID" value="XP_029347944.1"/>
    <property type="gene ID" value="LOC115034712"/>
</dbReference>
<keyword evidence="2" id="KW-1185">Reference proteome</keyword>
<proteinExistence type="predicted"/>
<evidence type="ECO:0000313" key="2">
    <source>
        <dbReference type="Proteomes" id="UP000007819"/>
    </source>
</evidence>
<reference evidence="2" key="1">
    <citation type="submission" date="2010-06" db="EMBL/GenBank/DDBJ databases">
        <authorList>
            <person name="Jiang H."/>
            <person name="Abraham K."/>
            <person name="Ali S."/>
            <person name="Alsbrooks S.L."/>
            <person name="Anim B.N."/>
            <person name="Anosike U.S."/>
            <person name="Attaway T."/>
            <person name="Bandaranaike D.P."/>
            <person name="Battles P.K."/>
            <person name="Bell S.N."/>
            <person name="Bell A.V."/>
            <person name="Beltran B."/>
            <person name="Bickham C."/>
            <person name="Bustamante Y."/>
            <person name="Caleb T."/>
            <person name="Canada A."/>
            <person name="Cardenas V."/>
            <person name="Carter K."/>
            <person name="Chacko J."/>
            <person name="Chandrabose M.N."/>
            <person name="Chavez D."/>
            <person name="Chavez A."/>
            <person name="Chen L."/>
            <person name="Chu H.-S."/>
            <person name="Claassen K.J."/>
            <person name="Cockrell R."/>
            <person name="Collins M."/>
            <person name="Cooper J.A."/>
            <person name="Cree A."/>
            <person name="Curry S.M."/>
            <person name="Da Y."/>
            <person name="Dao M.D."/>
            <person name="Das B."/>
            <person name="Davila M.-L."/>
            <person name="Davy-Carroll L."/>
            <person name="Denson S."/>
            <person name="Dinh H."/>
            <person name="Ebong V.E."/>
            <person name="Edwards J.R."/>
            <person name="Egan A."/>
            <person name="El-Daye J."/>
            <person name="Escobedo L."/>
            <person name="Fernandez S."/>
            <person name="Fernando P.R."/>
            <person name="Flagg N."/>
            <person name="Forbes L.D."/>
            <person name="Fowler R.G."/>
            <person name="Fu Q."/>
            <person name="Gabisi R.A."/>
            <person name="Ganer J."/>
            <person name="Garbino Pronczuk A."/>
            <person name="Garcia R.M."/>
            <person name="Garner T."/>
            <person name="Garrett T.E."/>
            <person name="Gonzalez D.A."/>
            <person name="Hamid H."/>
            <person name="Hawkins E.S."/>
            <person name="Hirani K."/>
            <person name="Hogues M.E."/>
            <person name="Hollins B."/>
            <person name="Hsiao C.-H."/>
            <person name="Jabil R."/>
            <person name="James M.L."/>
            <person name="Jhangiani S.N."/>
            <person name="Johnson B."/>
            <person name="Johnson Q."/>
            <person name="Joshi V."/>
            <person name="Kalu J.B."/>
            <person name="Kam C."/>
            <person name="Kashfia A."/>
            <person name="Keebler J."/>
            <person name="Kisamo H."/>
            <person name="Kovar C.L."/>
            <person name="Lago L.A."/>
            <person name="Lai C.-Y."/>
            <person name="Laidlaw J."/>
            <person name="Lara F."/>
            <person name="Le T.-K."/>
            <person name="Lee S.L."/>
            <person name="Legall F.H."/>
            <person name="Lemon S.J."/>
            <person name="Lewis L.R."/>
            <person name="Li B."/>
            <person name="Liu Y."/>
            <person name="Liu Y.-S."/>
            <person name="Lopez J."/>
            <person name="Lozado R.J."/>
            <person name="Lu J."/>
            <person name="Madu R.C."/>
            <person name="Maheshwari M."/>
            <person name="Maheshwari R."/>
            <person name="Malloy K."/>
            <person name="Martinez E."/>
            <person name="Mathew T."/>
            <person name="Mercado I.C."/>
            <person name="Mercado C."/>
            <person name="Meyer B."/>
            <person name="Montgomery K."/>
            <person name="Morgan M.B."/>
            <person name="Munidasa M."/>
            <person name="Nazareth L.V."/>
            <person name="Nelson J."/>
            <person name="Ng B.M."/>
            <person name="Nguyen N.B."/>
            <person name="Nguyen P.Q."/>
            <person name="Nguyen T."/>
            <person name="Obregon M."/>
            <person name="Okwuonu G.O."/>
            <person name="Onwere C.G."/>
            <person name="Orozco G."/>
            <person name="Parra A."/>
            <person name="Patel S."/>
            <person name="Patil S."/>
            <person name="Perez A."/>
            <person name="Perez Y."/>
            <person name="Pham C."/>
            <person name="Primus E.L."/>
            <person name="Pu L.-L."/>
            <person name="Puazo M."/>
            <person name="Qin X."/>
            <person name="Quiroz J.B."/>
            <person name="Reese J."/>
            <person name="Richards S."/>
            <person name="Rives C.M."/>
            <person name="Robberts R."/>
            <person name="Ruiz S.J."/>
            <person name="Ruiz M.J."/>
            <person name="Santibanez J."/>
            <person name="Schneider B.W."/>
            <person name="Sisson I."/>
            <person name="Smith M."/>
            <person name="Sodergren E."/>
            <person name="Song X.-Z."/>
            <person name="Song B.B."/>
            <person name="Summersgill H."/>
            <person name="Thelus R."/>
            <person name="Thornton R.D."/>
            <person name="Trejos Z.Y."/>
            <person name="Usmani K."/>
            <person name="Vattathil S."/>
            <person name="Villasana D."/>
            <person name="Walker D.L."/>
            <person name="Wang S."/>
            <person name="Wang K."/>
            <person name="White C.S."/>
            <person name="Williams A.C."/>
            <person name="Williamson J."/>
            <person name="Wilson K."/>
            <person name="Woghiren I.O."/>
            <person name="Woodworth J.R."/>
            <person name="Worley K.C."/>
            <person name="Wright R.A."/>
            <person name="Wu W."/>
            <person name="Young L."/>
            <person name="Zhang L."/>
            <person name="Zhang J."/>
            <person name="Zhu Y."/>
            <person name="Muzny D.M."/>
            <person name="Weinstock G."/>
            <person name="Gibbs R.A."/>
        </authorList>
    </citation>
    <scope>NUCLEOTIDE SEQUENCE [LARGE SCALE GENOMIC DNA]</scope>
    <source>
        <strain evidence="2">LSR1</strain>
    </source>
</reference>
<sequence length="139" mass="15737">MRRQVPELYANTHASLGSVCTQYLYTYTPYYNTGAACRKSEPMTSEWSDRGLNEPVIRNALNSCTYIIYTHLLSDIQLFGGESLISLSQFTLYLTVITTENSIFKVPRSNYTGHFTRESKSVGISQGYCGSLTHLKLFH</sequence>